<sequence>MSKYNMGQCEEMNCKLTITELCNEIAEENIEMDASFNDTLRDKFSNHYKTGIIDKLESKLNFRINDFDEQYAKLKILKMFYYIEKNGVSVHNKKSPIETRTRIIDILNKPRLDNINTDFSLVSQYGLIFGNMKAEVEKEVNECSVKSKKEKLESFNAYWEVILDKLFDYVFTDKALEKPEETMMELNRIENFLTERVLQKLPQASNMQLQHKERLNDTFYNMLLCHEMICNEADRLNINYQIHTEEDPSAEYVECFIKYENWTVKPELIPMIAELIDNGIENAAAEIVLMLIAGKKGLDDDECKNIKFALGYAEVLLEWLKKFKQPDFSNGYYLSWFVSVVQEISVVKENDERLKNDYYGNKYTNKPLLSALKKPDKAEAVFIKAWIKKVENRYAVNLGAYELIKKKRLAENVIYKIKQKIFSYQNLDDLETANHFIAHFVARSLISRELAMTVGNEFAYKVAERTGYESFQLCENAVNVFDMFREFLVCTGTLERVADEVADMVLEFEEEQSTVIAKKMKYEFNLHLSSSYDKNFMLLFWVNRYTKIIEYDNFFEIIADESVDEIIRLGLEKFIIK</sequence>
<proteinExistence type="predicted"/>
<reference evidence="1 2" key="1">
    <citation type="submission" date="2023-11" db="EMBL/GenBank/DDBJ databases">
        <title>Draft genome sequence of a psychrophilic Clostridium strain from permafrost water brine.</title>
        <authorList>
            <person name="Shcherbakova V.A."/>
            <person name="Trubitsyn V.E."/>
            <person name="Zakharyuk A.G."/>
        </authorList>
    </citation>
    <scope>NUCLEOTIDE SEQUENCE [LARGE SCALE GENOMIC DNA]</scope>
    <source>
        <strain evidence="1 2">14F</strain>
    </source>
</reference>
<name>A0ABU7UPW5_9CLOT</name>
<evidence type="ECO:0008006" key="3">
    <source>
        <dbReference type="Google" id="ProtNLM"/>
    </source>
</evidence>
<protein>
    <recommendedName>
        <fullName evidence="3">TIGR02678 family protein</fullName>
    </recommendedName>
</protein>
<dbReference type="RefSeq" id="WP_216252163.1">
    <property type="nucleotide sequence ID" value="NZ_JAZHFS010000013.1"/>
</dbReference>
<organism evidence="1 2">
    <name type="scientific">Clostridium frigoriphilum</name>
    <dbReference type="NCBI Taxonomy" id="443253"/>
    <lineage>
        <taxon>Bacteria</taxon>
        <taxon>Bacillati</taxon>
        <taxon>Bacillota</taxon>
        <taxon>Clostridia</taxon>
        <taxon>Eubacteriales</taxon>
        <taxon>Clostridiaceae</taxon>
        <taxon>Clostridium</taxon>
    </lineage>
</organism>
<evidence type="ECO:0000313" key="2">
    <source>
        <dbReference type="Proteomes" id="UP001498469"/>
    </source>
</evidence>
<comment type="caution">
    <text evidence="1">The sequence shown here is derived from an EMBL/GenBank/DDBJ whole genome shotgun (WGS) entry which is preliminary data.</text>
</comment>
<keyword evidence="2" id="KW-1185">Reference proteome</keyword>
<accession>A0ABU7UPW5</accession>
<gene>
    <name evidence="1" type="ORF">SJI18_14130</name>
</gene>
<dbReference type="Proteomes" id="UP001498469">
    <property type="component" value="Unassembled WGS sequence"/>
</dbReference>
<evidence type="ECO:0000313" key="1">
    <source>
        <dbReference type="EMBL" id="MEF2113443.1"/>
    </source>
</evidence>
<dbReference type="EMBL" id="JAZHFS010000013">
    <property type="protein sequence ID" value="MEF2113443.1"/>
    <property type="molecule type" value="Genomic_DNA"/>
</dbReference>